<reference evidence="1 2" key="1">
    <citation type="submission" date="2018-11" db="EMBL/GenBank/DDBJ databases">
        <authorList>
            <person name="Criscuolo A."/>
        </authorList>
    </citation>
    <scope>NUCLEOTIDE SEQUENCE [LARGE SCALE GENOMIC DNA]</scope>
    <source>
        <strain evidence="1">ACIP111625</strain>
    </source>
</reference>
<name>A0A3P5XKK3_9RHOB</name>
<dbReference type="Pfam" id="PF13704">
    <property type="entry name" value="Glyco_tranf_2_4"/>
    <property type="match status" value="1"/>
</dbReference>
<gene>
    <name evidence="1" type="ORF">XINFAN_02812</name>
</gene>
<organism evidence="1 2">
    <name type="scientific">Pseudogemmobacter humi</name>
    <dbReference type="NCBI Taxonomy" id="2483812"/>
    <lineage>
        <taxon>Bacteria</taxon>
        <taxon>Pseudomonadati</taxon>
        <taxon>Pseudomonadota</taxon>
        <taxon>Alphaproteobacteria</taxon>
        <taxon>Rhodobacterales</taxon>
        <taxon>Paracoccaceae</taxon>
        <taxon>Pseudogemmobacter</taxon>
    </lineage>
</organism>
<protein>
    <recommendedName>
        <fullName evidence="3">Glycosyl transferase family 2</fullName>
    </recommendedName>
</protein>
<evidence type="ECO:0000313" key="2">
    <source>
        <dbReference type="Proteomes" id="UP000277498"/>
    </source>
</evidence>
<dbReference type="OrthoDB" id="1997677at2"/>
<dbReference type="RefSeq" id="WP_124087543.1">
    <property type="nucleotide sequence ID" value="NZ_UXAW01000083.1"/>
</dbReference>
<dbReference type="Proteomes" id="UP000277498">
    <property type="component" value="Unassembled WGS sequence"/>
</dbReference>
<evidence type="ECO:0008006" key="3">
    <source>
        <dbReference type="Google" id="ProtNLM"/>
    </source>
</evidence>
<keyword evidence="2" id="KW-1185">Reference proteome</keyword>
<dbReference type="AlphaFoldDB" id="A0A3P5XKK3"/>
<proteinExistence type="predicted"/>
<accession>A0A3P5XKK3</accession>
<dbReference type="EMBL" id="UXAW01000083">
    <property type="protein sequence ID" value="VDC31316.1"/>
    <property type="molecule type" value="Genomic_DNA"/>
</dbReference>
<evidence type="ECO:0000313" key="1">
    <source>
        <dbReference type="EMBL" id="VDC31316.1"/>
    </source>
</evidence>
<sequence length="346" mass="37773">MRIVSVTSVRDEGPFLLEWIAWHRLIGVTDFLIFSNDCRDGTGALLDALAGAGVVSHRPQLPAGGKSIQWQALKSAWADPLRKAADWMLISDVDEFPVVHCGAGRLADLISALPEGTDAVTLAWRLFGAGGRVEFTGQPVTQGFTRSAPGDMLHPVSATMFKSLFRPAAFQRPGVHRPGRRPGAPAALWVDGSGRALPGHIAGDDKRLSLIPLRDHRRLAEMHHYSLRSVESYIVKAERGLPNRSTKKIDLHYWVERNFNNQPNEAALRHADALARGMAELMALPGVAALHDAACAWHRESFARLIREPVYYRLWTGCLHAGGSAALSDPLALKVLRGFQALESGG</sequence>